<evidence type="ECO:0000313" key="3">
    <source>
        <dbReference type="Proteomes" id="UP000326336"/>
    </source>
</evidence>
<dbReference type="AlphaFoldDB" id="A0A5N5RMJ6"/>
<evidence type="ECO:0000313" key="2">
    <source>
        <dbReference type="EMBL" id="KAB5608179.1"/>
    </source>
</evidence>
<dbReference type="OrthoDB" id="5242221at2"/>
<dbReference type="PANTHER" id="PTHR43441:SF10">
    <property type="entry name" value="ACETYLTRANSFERASE"/>
    <property type="match status" value="1"/>
</dbReference>
<name>A0A5N5RMJ6_9BIFI</name>
<dbReference type="InterPro" id="IPR051908">
    <property type="entry name" value="Ribosomal_N-acetyltransferase"/>
</dbReference>
<gene>
    <name evidence="2" type="ORF">EHS19_02355</name>
</gene>
<proteinExistence type="predicted"/>
<reference evidence="2 3" key="1">
    <citation type="journal article" date="2019" name="Int. J. Syst. Evol. Microbiol.">
        <title>Bifidobacterium jacchi sp. nov., isolated from the faeces of a baby common marmoset (Callithrix jacchus).</title>
        <authorList>
            <person name="Modesto M."/>
            <person name="Watanabe K."/>
            <person name="Arita M."/>
            <person name="Satti M."/>
            <person name="Oki K."/>
            <person name="Sciavilla P."/>
            <person name="Patavino C."/>
            <person name="Camma C."/>
            <person name="Michelini S."/>
            <person name="Sgorbati B."/>
            <person name="Mattarelli P."/>
        </authorList>
    </citation>
    <scope>NUCLEOTIDE SEQUENCE [LARGE SCALE GENOMIC DNA]</scope>
    <source>
        <strain evidence="2 3">MRM 9.3</strain>
    </source>
</reference>
<dbReference type="Proteomes" id="UP000326336">
    <property type="component" value="Unassembled WGS sequence"/>
</dbReference>
<dbReference type="PROSITE" id="PS51186">
    <property type="entry name" value="GNAT"/>
    <property type="match status" value="1"/>
</dbReference>
<dbReference type="Pfam" id="PF13302">
    <property type="entry name" value="Acetyltransf_3"/>
    <property type="match status" value="1"/>
</dbReference>
<dbReference type="InterPro" id="IPR000182">
    <property type="entry name" value="GNAT_dom"/>
</dbReference>
<comment type="caution">
    <text evidence="2">The sequence shown here is derived from an EMBL/GenBank/DDBJ whole genome shotgun (WGS) entry which is preliminary data.</text>
</comment>
<dbReference type="Gene3D" id="3.40.630.30">
    <property type="match status" value="1"/>
</dbReference>
<keyword evidence="2" id="KW-0808">Transferase</keyword>
<dbReference type="GO" id="GO:0008999">
    <property type="term" value="F:protein-N-terminal-alanine acetyltransferase activity"/>
    <property type="evidence" value="ECO:0007669"/>
    <property type="project" value="TreeGrafter"/>
</dbReference>
<evidence type="ECO:0000259" key="1">
    <source>
        <dbReference type="PROSITE" id="PS51186"/>
    </source>
</evidence>
<dbReference type="GO" id="GO:0005737">
    <property type="term" value="C:cytoplasm"/>
    <property type="evidence" value="ECO:0007669"/>
    <property type="project" value="TreeGrafter"/>
</dbReference>
<feature type="domain" description="N-acetyltransferase" evidence="1">
    <location>
        <begin position="83"/>
        <end position="253"/>
    </location>
</feature>
<dbReference type="InterPro" id="IPR016181">
    <property type="entry name" value="Acyl_CoA_acyltransferase"/>
</dbReference>
<dbReference type="SUPFAM" id="SSF55729">
    <property type="entry name" value="Acyl-CoA N-acyltransferases (Nat)"/>
    <property type="match status" value="1"/>
</dbReference>
<sequence>MGNSLHHVARCRRAAAKGGCRCVVHGRRPRAANGWRCDRWHDRWHNGGVSVFHHLRAAFRHDPQPLLRVPSVIRAVGVPDAPIMLRPLAADDEEEWCEVRWRNDEWLSPWESGDPMHGPGISYNEWMQRLRADEQAGRGATFVIEHRMRIVGQISLGAICYGSMRTGTIGYWMDERCAGHGFAPLAVAMLADWAMHDDSGPRLHRLEIAMLPVNDRSRRVAEKVGAAYEGMRRAYMYVNGEWRDHRVYALLAGDAPRGFAARLMRGAA</sequence>
<organism evidence="2 3">
    <name type="scientific">Bifidobacterium jacchi</name>
    <dbReference type="NCBI Taxonomy" id="2490545"/>
    <lineage>
        <taxon>Bacteria</taxon>
        <taxon>Bacillati</taxon>
        <taxon>Actinomycetota</taxon>
        <taxon>Actinomycetes</taxon>
        <taxon>Bifidobacteriales</taxon>
        <taxon>Bifidobacteriaceae</taxon>
        <taxon>Bifidobacterium</taxon>
    </lineage>
</organism>
<dbReference type="GO" id="GO:1990189">
    <property type="term" value="F:protein N-terminal-serine acetyltransferase activity"/>
    <property type="evidence" value="ECO:0007669"/>
    <property type="project" value="TreeGrafter"/>
</dbReference>
<dbReference type="EMBL" id="RQSP01000004">
    <property type="protein sequence ID" value="KAB5608179.1"/>
    <property type="molecule type" value="Genomic_DNA"/>
</dbReference>
<protein>
    <submittedName>
        <fullName evidence="2">N-acetyltransferase</fullName>
    </submittedName>
</protein>
<dbReference type="PANTHER" id="PTHR43441">
    <property type="entry name" value="RIBOSOMAL-PROTEIN-SERINE ACETYLTRANSFERASE"/>
    <property type="match status" value="1"/>
</dbReference>
<keyword evidence="3" id="KW-1185">Reference proteome</keyword>
<accession>A0A5N5RMJ6</accession>